<dbReference type="CDD" id="cd16018">
    <property type="entry name" value="Enpp"/>
    <property type="match status" value="1"/>
</dbReference>
<dbReference type="Gene3D" id="3.30.1360.180">
    <property type="match status" value="1"/>
</dbReference>
<protein>
    <submittedName>
        <fullName evidence="1">Predicted pyrophosphatase or phosphodiesterase, AlkP superfamily</fullName>
    </submittedName>
</protein>
<dbReference type="PANTHER" id="PTHR10151:SF120">
    <property type="entry name" value="BIS(5'-ADENOSYL)-TRIPHOSPHATASE"/>
    <property type="match status" value="1"/>
</dbReference>
<dbReference type="PANTHER" id="PTHR10151">
    <property type="entry name" value="ECTONUCLEOTIDE PYROPHOSPHATASE/PHOSPHODIESTERASE"/>
    <property type="match status" value="1"/>
</dbReference>
<gene>
    <name evidence="1" type="ORF">SAMN05192529_11968</name>
</gene>
<dbReference type="Proteomes" id="UP000199041">
    <property type="component" value="Unassembled WGS sequence"/>
</dbReference>
<dbReference type="InterPro" id="IPR002591">
    <property type="entry name" value="Phosphodiest/P_Trfase"/>
</dbReference>
<proteinExistence type="predicted"/>
<dbReference type="EMBL" id="FNQY01000019">
    <property type="protein sequence ID" value="SEA45345.1"/>
    <property type="molecule type" value="Genomic_DNA"/>
</dbReference>
<dbReference type="GO" id="GO:0016787">
    <property type="term" value="F:hydrolase activity"/>
    <property type="evidence" value="ECO:0007669"/>
    <property type="project" value="UniProtKB-ARBA"/>
</dbReference>
<evidence type="ECO:0000313" key="2">
    <source>
        <dbReference type="Proteomes" id="UP000199041"/>
    </source>
</evidence>
<organism evidence="1 2">
    <name type="scientific">Arachidicoccus rhizosphaerae</name>
    <dbReference type="NCBI Taxonomy" id="551991"/>
    <lineage>
        <taxon>Bacteria</taxon>
        <taxon>Pseudomonadati</taxon>
        <taxon>Bacteroidota</taxon>
        <taxon>Chitinophagia</taxon>
        <taxon>Chitinophagales</taxon>
        <taxon>Chitinophagaceae</taxon>
        <taxon>Arachidicoccus</taxon>
    </lineage>
</organism>
<accession>A0A1H4BAV6</accession>
<sequence length="434" mass="49305">MKLSGYLIKGAVLCGLWFCMQGQSAVAQSQVDTSQQIVPGRVNLKAQQQKPYLVMISIDGFRWDLADKYNARFLQKMRAQGVKAQSMQPSYPSLTFPNHYAIITGMYPSHHGIVDNYFYDPVKKASYKVGDKNAVLDSSWYGAEPLWVLAEKAGMLTASFYWVGTEAAIDGVRPTYYYNYNETIPIDHRVSVVKNWLELPQDKRPHLITFYFPEVDHMEHMHGVDSPETQAAVQYVDQSIEKLYDSCMATGLPVNFIVLSDHGFANLDTTKYLSVPKLDTSHYLIRGGSALTHIYAKDEQGKKSLNNLYKELKTNAQNYKVFKASKTPKRWHYRSKDNKDGRIGDILLVPYPPYSFYFGGRKGLGAHGFDNQLPEMQATFYAWGPKFNQHQEIKNFPNIAVYPMAARLLGLKIPVNLKIDGKLKTLAPILKKDQ</sequence>
<dbReference type="SUPFAM" id="SSF53649">
    <property type="entry name" value="Alkaline phosphatase-like"/>
    <property type="match status" value="1"/>
</dbReference>
<keyword evidence="2" id="KW-1185">Reference proteome</keyword>
<dbReference type="Gene3D" id="3.40.720.10">
    <property type="entry name" value="Alkaline Phosphatase, subunit A"/>
    <property type="match status" value="1"/>
</dbReference>
<dbReference type="AlphaFoldDB" id="A0A1H4BAV6"/>
<dbReference type="STRING" id="551991.SAMN05192529_11968"/>
<dbReference type="InterPro" id="IPR017850">
    <property type="entry name" value="Alkaline_phosphatase_core_sf"/>
</dbReference>
<dbReference type="Pfam" id="PF01663">
    <property type="entry name" value="Phosphodiest"/>
    <property type="match status" value="1"/>
</dbReference>
<reference evidence="1 2" key="1">
    <citation type="submission" date="2016-10" db="EMBL/GenBank/DDBJ databases">
        <authorList>
            <person name="de Groot N.N."/>
        </authorList>
    </citation>
    <scope>NUCLEOTIDE SEQUENCE [LARGE SCALE GENOMIC DNA]</scope>
    <source>
        <strain evidence="1 2">Vu-144</strain>
    </source>
</reference>
<name>A0A1H4BAV6_9BACT</name>
<evidence type="ECO:0000313" key="1">
    <source>
        <dbReference type="EMBL" id="SEA45345.1"/>
    </source>
</evidence>